<dbReference type="SUPFAM" id="SSF53335">
    <property type="entry name" value="S-adenosyl-L-methionine-dependent methyltransferases"/>
    <property type="match status" value="1"/>
</dbReference>
<dbReference type="InterPro" id="IPR006901">
    <property type="entry name" value="TrmK"/>
</dbReference>
<dbReference type="EMBL" id="MJEH01000010">
    <property type="protein sequence ID" value="OEH93717.1"/>
    <property type="molecule type" value="Genomic_DNA"/>
</dbReference>
<dbReference type="PANTHER" id="PTHR38451">
    <property type="entry name" value="TRNA (ADENINE(22)-N(1))-METHYLTRANSFERASE"/>
    <property type="match status" value="1"/>
</dbReference>
<dbReference type="InterPro" id="IPR029063">
    <property type="entry name" value="SAM-dependent_MTases_sf"/>
</dbReference>
<gene>
    <name evidence="1" type="ORF">BFG57_11815</name>
</gene>
<protein>
    <submittedName>
        <fullName evidence="1">SAM-dependent methyltransferase</fullName>
    </submittedName>
</protein>
<proteinExistence type="predicted"/>
<dbReference type="GO" id="GO:0032259">
    <property type="term" value="P:methylation"/>
    <property type="evidence" value="ECO:0007669"/>
    <property type="project" value="UniProtKB-KW"/>
</dbReference>
<dbReference type="OrthoDB" id="5881184at2"/>
<dbReference type="GO" id="GO:0160105">
    <property type="term" value="F:tRNA (adenine(22)-N1)-methyltransferase activity"/>
    <property type="evidence" value="ECO:0007669"/>
    <property type="project" value="InterPro"/>
</dbReference>
<dbReference type="Proteomes" id="UP000095209">
    <property type="component" value="Unassembled WGS sequence"/>
</dbReference>
<dbReference type="Gene3D" id="1.10.287.1890">
    <property type="match status" value="1"/>
</dbReference>
<keyword evidence="1" id="KW-0808">Transferase</keyword>
<accession>A0A1E5LI16</accession>
<keyword evidence="1" id="KW-0489">Methyltransferase</keyword>
<dbReference type="PIRSF" id="PIRSF018637">
    <property type="entry name" value="TrmK"/>
    <property type="match status" value="1"/>
</dbReference>
<dbReference type="Pfam" id="PF04816">
    <property type="entry name" value="TrmK"/>
    <property type="match status" value="1"/>
</dbReference>
<keyword evidence="2" id="KW-1185">Reference proteome</keyword>
<sequence length="234" mass="26601">MNEMQLSMRLRTVAEEIPKNTVVADIGSDHAYLPCYAYLNNMIKGAIAGEVNDGPLKSAVNQVKRCGITDHISVRKGNGLAVIEPNEVEVVIIAGMGGQLISNILNEGKDKLKGVQRLILQPNVGSRFVRLWLRQNGWTLIREQILEEDDKIYEILTAEKGEDKELYKKNEEAMLLFGPLLLKEKHPAFRKKWAHELENWKRIMKQMEDADESDTLLERKNNINKKIQLAEGVL</sequence>
<reference evidence="1 2" key="1">
    <citation type="submission" date="2016-08" db="EMBL/GenBank/DDBJ databases">
        <title>Genome of Bacillus solimangrovi GH2-4.</title>
        <authorList>
            <person name="Lim S."/>
            <person name="Kim B.-C."/>
        </authorList>
    </citation>
    <scope>NUCLEOTIDE SEQUENCE [LARGE SCALE GENOMIC DNA]</scope>
    <source>
        <strain evidence="1 2">GH2-4</strain>
    </source>
</reference>
<organism evidence="1 2">
    <name type="scientific">Bacillus solimangrovi</name>
    <dbReference type="NCBI Taxonomy" id="1305675"/>
    <lineage>
        <taxon>Bacteria</taxon>
        <taxon>Bacillati</taxon>
        <taxon>Bacillota</taxon>
        <taxon>Bacilli</taxon>
        <taxon>Bacillales</taxon>
        <taxon>Bacillaceae</taxon>
        <taxon>Bacillus</taxon>
    </lineage>
</organism>
<dbReference type="RefSeq" id="WP_069716292.1">
    <property type="nucleotide sequence ID" value="NZ_MJEH01000010.1"/>
</dbReference>
<dbReference type="Gene3D" id="3.40.50.150">
    <property type="entry name" value="Vaccinia Virus protein VP39"/>
    <property type="match status" value="1"/>
</dbReference>
<name>A0A1E5LI16_9BACI</name>
<dbReference type="AlphaFoldDB" id="A0A1E5LI16"/>
<dbReference type="STRING" id="1305675.BFG57_11815"/>
<comment type="caution">
    <text evidence="1">The sequence shown here is derived from an EMBL/GenBank/DDBJ whole genome shotgun (WGS) entry which is preliminary data.</text>
</comment>
<evidence type="ECO:0000313" key="1">
    <source>
        <dbReference type="EMBL" id="OEH93717.1"/>
    </source>
</evidence>
<evidence type="ECO:0000313" key="2">
    <source>
        <dbReference type="Proteomes" id="UP000095209"/>
    </source>
</evidence>
<dbReference type="PANTHER" id="PTHR38451:SF1">
    <property type="entry name" value="TRNA (ADENINE(22)-N(1))-METHYLTRANSFERASE"/>
    <property type="match status" value="1"/>
</dbReference>